<keyword evidence="2" id="KW-0479">Metal-binding</keyword>
<dbReference type="InterPro" id="IPR007219">
    <property type="entry name" value="XnlR_reg_dom"/>
</dbReference>
<gene>
    <name evidence="8" type="ORF">IAR55_005592</name>
</gene>
<reference evidence="8 9" key="1">
    <citation type="journal article" date="2024" name="bioRxiv">
        <title>Comparative genomics of Cryptococcus and Kwoniella reveals pathogenesis evolution and contrasting karyotype dynamics via intercentromeric recombination or chromosome fusion.</title>
        <authorList>
            <person name="Coelho M.A."/>
            <person name="David-Palma M."/>
            <person name="Shea T."/>
            <person name="Bowers K."/>
            <person name="McGinley-Smith S."/>
            <person name="Mohammad A.W."/>
            <person name="Gnirke A."/>
            <person name="Yurkov A.M."/>
            <person name="Nowrousian M."/>
            <person name="Sun S."/>
            <person name="Cuomo C.A."/>
            <person name="Heitman J."/>
        </authorList>
    </citation>
    <scope>NUCLEOTIDE SEQUENCE [LARGE SCALE GENOMIC DNA]</scope>
    <source>
        <strain evidence="8 9">CBS 13917</strain>
    </source>
</reference>
<proteinExistence type="predicted"/>
<keyword evidence="5" id="KW-0539">Nucleus</keyword>
<comment type="subcellular location">
    <subcellularLocation>
        <location evidence="1">Nucleus</location>
    </subcellularLocation>
</comment>
<protein>
    <recommendedName>
        <fullName evidence="7">Xylanolytic transcriptional activator regulatory domain-containing protein</fullName>
    </recommendedName>
</protein>
<dbReference type="PANTHER" id="PTHR47338:SF7">
    <property type="entry name" value="ZN(II)2CYS6 TRANSCRIPTION FACTOR (EUROFUNG)"/>
    <property type="match status" value="1"/>
</dbReference>
<keyword evidence="4" id="KW-0804">Transcription</keyword>
<sequence>MPRDASEPARPSNRRSRGGCLPCRQTRTKKAAVCNSCQERGEACRWNARGGHQATDIGRESPMDVSGGSNFSLDIPCNVSATPGPTASGLGTAILALGPKMSTPDSTPVSMQDGPIPDLKDLVRLYFATVHHFGYLSFIHEADFWELEEQGRAPKGLSLLMAAHALRFSGHSVESERLKIADQWVIDVGENLNVQVMSEFGAIELMEVVLCQTYEFLNGRYSRGMVMAGMAVRMMTFLRLHELDEWPRQAAKPLLGRESLRRLAWSVWFLDATLDGGVFGASTIHEDAFTIQLPCDERPFLLHKQVTTEPLLPTSVHSQVITDVNNSETLDMSAHLLRAMCARQALALTHSRIQRRMIQAGNIVDAAHAAEHKANSLLDTLTPDLKYSRSLYHIYRERRPSLVLLHVVRNNCQRHRTLLRMLVVQHVPGASYETSLERRALIASARSLCQILADALDYDVALDPQIAMHAYNAIEILLFQPTRLAMEHSESPMSREEILRALDVLVQVVRRLARVCSLVALIYPEAINRMIQMGYVDGLTDEDILAVLQKIHCITNADKEFDWTESFWRYEIFLARRARIAQENARSNAPPKPPASNHADPSPESPEDALLEVPAQLQSTSSAIIDLAPIPPMPVDSSLSTLIGAHRTTASFDIGSHIPPARQGEEAAGPISRLHHLFATPGSALSGPDTVAYLASRAPSPSANDSWPTALMLDPNGYDSFSGVDNMNGVFPDINPASGTSTPKGQIFPLPWG</sequence>
<keyword evidence="9" id="KW-1185">Reference proteome</keyword>
<comment type="caution">
    <text evidence="8">The sequence shown here is derived from an EMBL/GenBank/DDBJ whole genome shotgun (WGS) entry which is preliminary data.</text>
</comment>
<evidence type="ECO:0000256" key="6">
    <source>
        <dbReference type="SAM" id="MobiDB-lite"/>
    </source>
</evidence>
<dbReference type="GO" id="GO:0006351">
    <property type="term" value="P:DNA-templated transcription"/>
    <property type="evidence" value="ECO:0007669"/>
    <property type="project" value="InterPro"/>
</dbReference>
<dbReference type="RefSeq" id="XP_066800456.1">
    <property type="nucleotide sequence ID" value="XM_066948683.1"/>
</dbReference>
<feature type="domain" description="Xylanolytic transcriptional activator regulatory" evidence="7">
    <location>
        <begin position="125"/>
        <end position="298"/>
    </location>
</feature>
<dbReference type="Pfam" id="PF04082">
    <property type="entry name" value="Fungal_trans"/>
    <property type="match status" value="1"/>
</dbReference>
<evidence type="ECO:0000256" key="2">
    <source>
        <dbReference type="ARBA" id="ARBA00022723"/>
    </source>
</evidence>
<dbReference type="KEGG" id="kne:92182850"/>
<name>A0AAW0YUG4_9TREE</name>
<dbReference type="GO" id="GO:0003677">
    <property type="term" value="F:DNA binding"/>
    <property type="evidence" value="ECO:0007669"/>
    <property type="project" value="InterPro"/>
</dbReference>
<dbReference type="Proteomes" id="UP001388673">
    <property type="component" value="Unassembled WGS sequence"/>
</dbReference>
<evidence type="ECO:0000256" key="3">
    <source>
        <dbReference type="ARBA" id="ARBA00023015"/>
    </source>
</evidence>
<dbReference type="EMBL" id="JBCAWK010000011">
    <property type="protein sequence ID" value="KAK8846506.1"/>
    <property type="molecule type" value="Genomic_DNA"/>
</dbReference>
<keyword evidence="3" id="KW-0805">Transcription regulation</keyword>
<dbReference type="PANTHER" id="PTHR47338">
    <property type="entry name" value="ZN(II)2CYS6 TRANSCRIPTION FACTOR (EUROFUNG)-RELATED"/>
    <property type="match status" value="1"/>
</dbReference>
<accession>A0AAW0YUG4</accession>
<dbReference type="InterPro" id="IPR050815">
    <property type="entry name" value="TF_fung"/>
</dbReference>
<evidence type="ECO:0000313" key="9">
    <source>
        <dbReference type="Proteomes" id="UP001388673"/>
    </source>
</evidence>
<dbReference type="CDD" id="cd12148">
    <property type="entry name" value="fungal_TF_MHR"/>
    <property type="match status" value="1"/>
</dbReference>
<evidence type="ECO:0000259" key="7">
    <source>
        <dbReference type="Pfam" id="PF04082"/>
    </source>
</evidence>
<dbReference type="GO" id="GO:0008270">
    <property type="term" value="F:zinc ion binding"/>
    <property type="evidence" value="ECO:0007669"/>
    <property type="project" value="InterPro"/>
</dbReference>
<evidence type="ECO:0000313" key="8">
    <source>
        <dbReference type="EMBL" id="KAK8846506.1"/>
    </source>
</evidence>
<dbReference type="GeneID" id="92182850"/>
<dbReference type="AlphaFoldDB" id="A0AAW0YUG4"/>
<evidence type="ECO:0000256" key="5">
    <source>
        <dbReference type="ARBA" id="ARBA00023242"/>
    </source>
</evidence>
<dbReference type="GO" id="GO:0005634">
    <property type="term" value="C:nucleus"/>
    <property type="evidence" value="ECO:0007669"/>
    <property type="project" value="UniProtKB-SubCell"/>
</dbReference>
<feature type="region of interest" description="Disordered" evidence="6">
    <location>
        <begin position="583"/>
        <end position="608"/>
    </location>
</feature>
<feature type="region of interest" description="Disordered" evidence="6">
    <location>
        <begin position="1"/>
        <end position="20"/>
    </location>
</feature>
<evidence type="ECO:0000256" key="1">
    <source>
        <dbReference type="ARBA" id="ARBA00004123"/>
    </source>
</evidence>
<dbReference type="GO" id="GO:0000981">
    <property type="term" value="F:DNA-binding transcription factor activity, RNA polymerase II-specific"/>
    <property type="evidence" value="ECO:0007669"/>
    <property type="project" value="InterPro"/>
</dbReference>
<evidence type="ECO:0000256" key="4">
    <source>
        <dbReference type="ARBA" id="ARBA00023163"/>
    </source>
</evidence>
<organism evidence="8 9">
    <name type="scientific">Kwoniella newhampshirensis</name>
    <dbReference type="NCBI Taxonomy" id="1651941"/>
    <lineage>
        <taxon>Eukaryota</taxon>
        <taxon>Fungi</taxon>
        <taxon>Dikarya</taxon>
        <taxon>Basidiomycota</taxon>
        <taxon>Agaricomycotina</taxon>
        <taxon>Tremellomycetes</taxon>
        <taxon>Tremellales</taxon>
        <taxon>Cryptococcaceae</taxon>
        <taxon>Kwoniella</taxon>
    </lineage>
</organism>